<dbReference type="Gene3D" id="3.90.550.10">
    <property type="entry name" value="Spore Coat Polysaccharide Biosynthesis Protein SpsA, Chain A"/>
    <property type="match status" value="1"/>
</dbReference>
<dbReference type="InterPro" id="IPR005835">
    <property type="entry name" value="NTP_transferase_dom"/>
</dbReference>
<dbReference type="NCBIfam" id="NF045761">
    <property type="entry name" value="NAMPUrTaseMurU"/>
    <property type="match status" value="1"/>
</dbReference>
<dbReference type="PANTHER" id="PTHR22572">
    <property type="entry name" value="SUGAR-1-PHOSPHATE GUANYL TRANSFERASE"/>
    <property type="match status" value="1"/>
</dbReference>
<dbReference type="InterPro" id="IPR054790">
    <property type="entry name" value="MurU"/>
</dbReference>
<dbReference type="RefSeq" id="WP_257511505.1">
    <property type="nucleotide sequence ID" value="NZ_JANKHG010000016.1"/>
</dbReference>
<dbReference type="SUPFAM" id="SSF53448">
    <property type="entry name" value="Nucleotide-diphospho-sugar transferases"/>
    <property type="match status" value="1"/>
</dbReference>
<dbReference type="EMBL" id="JANKHG010000016">
    <property type="protein sequence ID" value="MCR2746263.1"/>
    <property type="molecule type" value="Genomic_DNA"/>
</dbReference>
<protein>
    <submittedName>
        <fullName evidence="2">Nucleotidyltransferase family protein</fullName>
    </submittedName>
</protein>
<dbReference type="InterPro" id="IPR050486">
    <property type="entry name" value="Mannose-1P_guanyltransferase"/>
</dbReference>
<accession>A0ABT1XG58</accession>
<dbReference type="Proteomes" id="UP001165267">
    <property type="component" value="Unassembled WGS sequence"/>
</dbReference>
<evidence type="ECO:0000259" key="1">
    <source>
        <dbReference type="Pfam" id="PF00483"/>
    </source>
</evidence>
<sequence length="231" mass="24848">MKAMILAAGRGERMRPLTDHCPKPLLPAGGKPLLQWHIEALAAAGIHDIVVNHAHLGQQIEDHFGDGSALGVQLGYSAEATALETAGGIRKALPLLGNKPFLVINGDVACEWPVPQAVQIADAWRVGQLAHLVMVHNPVHNLQGDFALENGLVKQPGQGETAFTFSGIGVYHPDLFEDIEIGQVAKLAPLLREAMSAGKVQGELFTGFWMDIGTPERLEELNQRLNSGRTN</sequence>
<reference evidence="2" key="1">
    <citation type="submission" date="2022-07" db="EMBL/GenBank/DDBJ databases">
        <authorList>
            <person name="Xamxidin M."/>
        </authorList>
    </citation>
    <scope>NUCLEOTIDE SEQUENCE</scope>
    <source>
        <strain evidence="2">YS8-69</strain>
    </source>
</reference>
<dbReference type="Pfam" id="PF00483">
    <property type="entry name" value="NTP_transferase"/>
    <property type="match status" value="1"/>
</dbReference>
<gene>
    <name evidence="2" type="ORF">NSP04_06350</name>
</gene>
<dbReference type="CDD" id="cd06422">
    <property type="entry name" value="NTP_transferase_like_1"/>
    <property type="match status" value="1"/>
</dbReference>
<name>A0ABT1XG58_9BURK</name>
<evidence type="ECO:0000313" key="3">
    <source>
        <dbReference type="Proteomes" id="UP001165267"/>
    </source>
</evidence>
<proteinExistence type="predicted"/>
<evidence type="ECO:0000313" key="2">
    <source>
        <dbReference type="EMBL" id="MCR2746263.1"/>
    </source>
</evidence>
<dbReference type="InterPro" id="IPR029044">
    <property type="entry name" value="Nucleotide-diphossugar_trans"/>
</dbReference>
<keyword evidence="3" id="KW-1185">Reference proteome</keyword>
<feature type="domain" description="Nucleotidyl transferase" evidence="1">
    <location>
        <begin position="2"/>
        <end position="226"/>
    </location>
</feature>
<comment type="caution">
    <text evidence="2">The sequence shown here is derived from an EMBL/GenBank/DDBJ whole genome shotgun (WGS) entry which is preliminary data.</text>
</comment>
<organism evidence="2 3">
    <name type="scientific">Limnobacter parvus</name>
    <dbReference type="NCBI Taxonomy" id="2939690"/>
    <lineage>
        <taxon>Bacteria</taxon>
        <taxon>Pseudomonadati</taxon>
        <taxon>Pseudomonadota</taxon>
        <taxon>Betaproteobacteria</taxon>
        <taxon>Burkholderiales</taxon>
        <taxon>Burkholderiaceae</taxon>
        <taxon>Limnobacter</taxon>
    </lineage>
</organism>